<dbReference type="EMBL" id="CP080598">
    <property type="protein sequence ID" value="QYX32544.1"/>
    <property type="molecule type" value="Genomic_DNA"/>
</dbReference>
<keyword evidence="2" id="KW-1185">Reference proteome</keyword>
<name>A0ABX8X1G1_9CYAN</name>
<evidence type="ECO:0000313" key="1">
    <source>
        <dbReference type="EMBL" id="QYX32544.1"/>
    </source>
</evidence>
<dbReference type="Gene3D" id="3.40.50.10810">
    <property type="entry name" value="Tandem AAA-ATPase domain"/>
    <property type="match status" value="1"/>
</dbReference>
<reference evidence="1 2" key="1">
    <citation type="journal article" date="2022" name="J. Am. Chem. Soc.">
        <title>Biosynthesis of Guanitoxin Enables Global Environmental Detection in Freshwater Cyanobacteria.</title>
        <authorList>
            <person name="Lima S.T."/>
            <person name="Fallon T.R."/>
            <person name="Cordoza J.L."/>
            <person name="Chekan J.R."/>
            <person name="Delbaje E."/>
            <person name="Hopiavuori A.R."/>
            <person name="Alvarenga D.O."/>
            <person name="Wood S.M."/>
            <person name="Luhavaya H."/>
            <person name="Baumgartner J.T."/>
            <person name="Dorr F.A."/>
            <person name="Etchegaray A."/>
            <person name="Pinto E."/>
            <person name="McKinnie S.M.K."/>
            <person name="Fiore M.F."/>
            <person name="Moore B.S."/>
        </authorList>
    </citation>
    <scope>NUCLEOTIDE SEQUENCE [LARGE SCALE GENOMIC DNA]</scope>
    <source>
        <strain evidence="1 2">ITEP-024</strain>
    </source>
</reference>
<gene>
    <name evidence="1" type="ORF">K2F26_03895</name>
</gene>
<protein>
    <recommendedName>
        <fullName evidence="3">Helicase</fullName>
    </recommendedName>
</protein>
<accession>A0ABX8X1G1</accession>
<dbReference type="Proteomes" id="UP000826540">
    <property type="component" value="Chromosome"/>
</dbReference>
<proteinExistence type="predicted"/>
<organism evidence="1 2">
    <name type="scientific">Sphaerospermopsis torques-reginae ITEP-024</name>
    <dbReference type="NCBI Taxonomy" id="984208"/>
    <lineage>
        <taxon>Bacteria</taxon>
        <taxon>Bacillati</taxon>
        <taxon>Cyanobacteriota</taxon>
        <taxon>Cyanophyceae</taxon>
        <taxon>Nostocales</taxon>
        <taxon>Aphanizomenonaceae</taxon>
        <taxon>Sphaerospermopsis</taxon>
        <taxon>Sphaerospermopsis torques-reginae</taxon>
    </lineage>
</organism>
<evidence type="ECO:0000313" key="2">
    <source>
        <dbReference type="Proteomes" id="UP000826540"/>
    </source>
</evidence>
<dbReference type="InterPro" id="IPR038718">
    <property type="entry name" value="SNF2-like_sf"/>
</dbReference>
<dbReference type="RefSeq" id="WP_220610429.1">
    <property type="nucleotide sequence ID" value="NZ_CP080598.1"/>
</dbReference>
<sequence length="163" mass="18431">MNNTVTDINNIIPCQIVRVRSRQYLVEEVVPKFSEQEDPQVTVYTKVSLSCLEDDALGEQLEVLWEREIDAKIIGTTSWESIANRGFDHPQLFSAYLHTLRCNCVTSTDIKLFEAPYRAGIEVKAYQLEPLCKALLMPRVALFIADDVGLGKTIEAGLILRFP</sequence>
<evidence type="ECO:0008006" key="3">
    <source>
        <dbReference type="Google" id="ProtNLM"/>
    </source>
</evidence>